<keyword evidence="1" id="KW-0812">Transmembrane</keyword>
<keyword evidence="3" id="KW-1185">Reference proteome</keyword>
<feature type="transmembrane region" description="Helical" evidence="1">
    <location>
        <begin position="113"/>
        <end position="132"/>
    </location>
</feature>
<feature type="transmembrane region" description="Helical" evidence="1">
    <location>
        <begin position="28"/>
        <end position="46"/>
    </location>
</feature>
<evidence type="ECO:0000313" key="2">
    <source>
        <dbReference type="EMBL" id="KAF6308061.1"/>
    </source>
</evidence>
<gene>
    <name evidence="2" type="ORF">mMyoMyo1_008846</name>
</gene>
<accession>A0A7J7U5E5</accession>
<dbReference type="AlphaFoldDB" id="A0A7J7U5E5"/>
<keyword evidence="1" id="KW-1133">Transmembrane helix</keyword>
<comment type="caution">
    <text evidence="2">The sequence shown here is derived from an EMBL/GenBank/DDBJ whole genome shotgun (WGS) entry which is preliminary data.</text>
</comment>
<sequence>MVENLKRFGAVLASPIRAASLVDIQRPRFALVFFFFFFNIYFIDFLQRGRERDRELETSMREKHRSAASCTSPTGDVPATQVHALDRNRTWDLSVRRPTLYPLSQTGFGCTSFYYIIWTLVLGVILMTIIQSRPMLIPLHPLALLILTTIL</sequence>
<evidence type="ECO:0000313" key="3">
    <source>
        <dbReference type="Proteomes" id="UP000527355"/>
    </source>
</evidence>
<organism evidence="2 3">
    <name type="scientific">Myotis myotis</name>
    <name type="common">Greater mouse-eared bat</name>
    <name type="synonym">Vespertilio myotis</name>
    <dbReference type="NCBI Taxonomy" id="51298"/>
    <lineage>
        <taxon>Eukaryota</taxon>
        <taxon>Metazoa</taxon>
        <taxon>Chordata</taxon>
        <taxon>Craniata</taxon>
        <taxon>Vertebrata</taxon>
        <taxon>Euteleostomi</taxon>
        <taxon>Mammalia</taxon>
        <taxon>Eutheria</taxon>
        <taxon>Laurasiatheria</taxon>
        <taxon>Chiroptera</taxon>
        <taxon>Yangochiroptera</taxon>
        <taxon>Vespertilionidae</taxon>
        <taxon>Myotis</taxon>
    </lineage>
</organism>
<reference evidence="2 3" key="1">
    <citation type="journal article" date="2020" name="Nature">
        <title>Six reference-quality genomes reveal evolution of bat adaptations.</title>
        <authorList>
            <person name="Jebb D."/>
            <person name="Huang Z."/>
            <person name="Pippel M."/>
            <person name="Hughes G.M."/>
            <person name="Lavrichenko K."/>
            <person name="Devanna P."/>
            <person name="Winkler S."/>
            <person name="Jermiin L.S."/>
            <person name="Skirmuntt E.C."/>
            <person name="Katzourakis A."/>
            <person name="Burkitt-Gray L."/>
            <person name="Ray D.A."/>
            <person name="Sullivan K.A.M."/>
            <person name="Roscito J.G."/>
            <person name="Kirilenko B.M."/>
            <person name="Davalos L.M."/>
            <person name="Corthals A.P."/>
            <person name="Power M.L."/>
            <person name="Jones G."/>
            <person name="Ransome R.D."/>
            <person name="Dechmann D.K.N."/>
            <person name="Locatelli A.G."/>
            <person name="Puechmaille S.J."/>
            <person name="Fedrigo O."/>
            <person name="Jarvis E.D."/>
            <person name="Hiller M."/>
            <person name="Vernes S.C."/>
            <person name="Myers E.W."/>
            <person name="Teeling E.C."/>
        </authorList>
    </citation>
    <scope>NUCLEOTIDE SEQUENCE [LARGE SCALE GENOMIC DNA]</scope>
    <source>
        <strain evidence="2">MMyoMyo1</strain>
        <tissue evidence="2">Flight muscle</tissue>
    </source>
</reference>
<dbReference type="Proteomes" id="UP000527355">
    <property type="component" value="Unassembled WGS sequence"/>
</dbReference>
<proteinExistence type="predicted"/>
<protein>
    <submittedName>
        <fullName evidence="2">Uncharacterized protein</fullName>
    </submittedName>
</protein>
<evidence type="ECO:0000256" key="1">
    <source>
        <dbReference type="SAM" id="Phobius"/>
    </source>
</evidence>
<keyword evidence="1" id="KW-0472">Membrane</keyword>
<name>A0A7J7U5E5_MYOMY</name>
<dbReference type="EMBL" id="JABWUV010000014">
    <property type="protein sequence ID" value="KAF6308061.1"/>
    <property type="molecule type" value="Genomic_DNA"/>
</dbReference>